<dbReference type="Proteomes" id="UP000011864">
    <property type="component" value="Chromosome"/>
</dbReference>
<dbReference type="KEGG" id="gps:C427_1625"/>
<keyword evidence="1" id="KW-0812">Transmembrane</keyword>
<sequence>MWKAPLDGPENLLFWCLLLSYTLPFIFYYFLSPTMMANFFNA</sequence>
<dbReference type="STRING" id="1129794.C427_1625"/>
<keyword evidence="1" id="KW-1133">Transmembrane helix</keyword>
<reference evidence="2 3" key="1">
    <citation type="journal article" date="2013" name="Genome Announc.">
        <title>Complete Genome Sequence of Glaciecola psychrophila Strain 170T.</title>
        <authorList>
            <person name="Yin J."/>
            <person name="Chen J."/>
            <person name="Liu G."/>
            <person name="Yu Y."/>
            <person name="Song L."/>
            <person name="Wang X."/>
            <person name="Qu X."/>
        </authorList>
    </citation>
    <scope>NUCLEOTIDE SEQUENCE [LARGE SCALE GENOMIC DNA]</scope>
    <source>
        <strain evidence="2 3">170</strain>
    </source>
</reference>
<evidence type="ECO:0000313" key="2">
    <source>
        <dbReference type="EMBL" id="AGH43734.1"/>
    </source>
</evidence>
<accession>K7AKF6</accession>
<gene>
    <name evidence="2" type="ORF">C427_1625</name>
</gene>
<dbReference type="AlphaFoldDB" id="K7AKF6"/>
<organism evidence="2 3">
    <name type="scientific">Paraglaciecola psychrophila 170</name>
    <dbReference type="NCBI Taxonomy" id="1129794"/>
    <lineage>
        <taxon>Bacteria</taxon>
        <taxon>Pseudomonadati</taxon>
        <taxon>Pseudomonadota</taxon>
        <taxon>Gammaproteobacteria</taxon>
        <taxon>Alteromonadales</taxon>
        <taxon>Alteromonadaceae</taxon>
        <taxon>Paraglaciecola</taxon>
    </lineage>
</organism>
<keyword evidence="1" id="KW-0472">Membrane</keyword>
<dbReference type="HOGENOM" id="CLU_3255317_0_0_6"/>
<protein>
    <submittedName>
        <fullName evidence="2">Uncharacterized protein</fullName>
    </submittedName>
</protein>
<keyword evidence="3" id="KW-1185">Reference proteome</keyword>
<dbReference type="EMBL" id="CP003837">
    <property type="protein sequence ID" value="AGH43734.1"/>
    <property type="molecule type" value="Genomic_DNA"/>
</dbReference>
<feature type="transmembrane region" description="Helical" evidence="1">
    <location>
        <begin position="12"/>
        <end position="31"/>
    </location>
</feature>
<evidence type="ECO:0000313" key="3">
    <source>
        <dbReference type="Proteomes" id="UP000011864"/>
    </source>
</evidence>
<evidence type="ECO:0000256" key="1">
    <source>
        <dbReference type="SAM" id="Phobius"/>
    </source>
</evidence>
<name>K7AKF6_9ALTE</name>
<proteinExistence type="predicted"/>